<dbReference type="Proteomes" id="UP000431264">
    <property type="component" value="Unassembled WGS sequence"/>
</dbReference>
<evidence type="ECO:0000259" key="6">
    <source>
        <dbReference type="Pfam" id="PF14464"/>
    </source>
</evidence>
<keyword evidence="3" id="KW-0378">Hydrolase</keyword>
<sequence>MVKSNNKIGLEIEYDDNLLNELFEIALVHYPNEIGGYLLGKYSENKKTAIIVKQITALEYLNSPVSFKHIVNEETKNVFVKLFEGEGIHYLGEWHTHPNSNSRYSQTDFKALKKIAKGDIENPILLIVGFDKKGIKDYSFNVFFNKEVYKYE</sequence>
<evidence type="ECO:0000313" key="8">
    <source>
        <dbReference type="Proteomes" id="UP000431264"/>
    </source>
</evidence>
<keyword evidence="5" id="KW-0482">Metalloprotease</keyword>
<organism evidence="7 8">
    <name type="scientific">Flavobacterium profundi</name>
    <dbReference type="NCBI Taxonomy" id="1774945"/>
    <lineage>
        <taxon>Bacteria</taxon>
        <taxon>Pseudomonadati</taxon>
        <taxon>Bacteroidota</taxon>
        <taxon>Flavobacteriia</taxon>
        <taxon>Flavobacteriales</taxon>
        <taxon>Flavobacteriaceae</taxon>
        <taxon>Flavobacterium</taxon>
    </lineage>
</organism>
<reference evidence="8" key="1">
    <citation type="submission" date="2019-05" db="EMBL/GenBank/DDBJ databases">
        <title>Flavobacterium profundi sp. nov., isolated from a deep-sea seamount.</title>
        <authorList>
            <person name="Zhang D.-C."/>
        </authorList>
    </citation>
    <scope>NUCLEOTIDE SEQUENCE [LARGE SCALE GENOMIC DNA]</scope>
    <source>
        <strain evidence="8">TP390</strain>
    </source>
</reference>
<feature type="domain" description="JAB" evidence="6">
    <location>
        <begin position="18"/>
        <end position="130"/>
    </location>
</feature>
<accession>A0A6I4II03</accession>
<evidence type="ECO:0000256" key="4">
    <source>
        <dbReference type="ARBA" id="ARBA00022833"/>
    </source>
</evidence>
<evidence type="ECO:0000256" key="2">
    <source>
        <dbReference type="ARBA" id="ARBA00022723"/>
    </source>
</evidence>
<evidence type="ECO:0000256" key="3">
    <source>
        <dbReference type="ARBA" id="ARBA00022801"/>
    </source>
</evidence>
<evidence type="ECO:0000256" key="5">
    <source>
        <dbReference type="ARBA" id="ARBA00023049"/>
    </source>
</evidence>
<dbReference type="SUPFAM" id="SSF102712">
    <property type="entry name" value="JAB1/MPN domain"/>
    <property type="match status" value="1"/>
</dbReference>
<comment type="caution">
    <text evidence="7">The sequence shown here is derived from an EMBL/GenBank/DDBJ whole genome shotgun (WGS) entry which is preliminary data.</text>
</comment>
<keyword evidence="8" id="KW-1185">Reference proteome</keyword>
<dbReference type="AlphaFoldDB" id="A0A6I4II03"/>
<dbReference type="GO" id="GO:0046872">
    <property type="term" value="F:metal ion binding"/>
    <property type="evidence" value="ECO:0007669"/>
    <property type="project" value="UniProtKB-KW"/>
</dbReference>
<dbReference type="GO" id="GO:0006508">
    <property type="term" value="P:proteolysis"/>
    <property type="evidence" value="ECO:0007669"/>
    <property type="project" value="UniProtKB-KW"/>
</dbReference>
<keyword evidence="4" id="KW-0862">Zinc</keyword>
<evidence type="ECO:0000256" key="1">
    <source>
        <dbReference type="ARBA" id="ARBA00022670"/>
    </source>
</evidence>
<evidence type="ECO:0000313" key="7">
    <source>
        <dbReference type="EMBL" id="MVO09204.1"/>
    </source>
</evidence>
<name>A0A6I4II03_9FLAO</name>
<keyword evidence="2" id="KW-0479">Metal-binding</keyword>
<gene>
    <name evidence="7" type="ORF">GOQ30_08535</name>
</gene>
<dbReference type="Pfam" id="PF14464">
    <property type="entry name" value="Prok-JAB"/>
    <property type="match status" value="1"/>
</dbReference>
<proteinExistence type="predicted"/>
<dbReference type="GO" id="GO:0008237">
    <property type="term" value="F:metallopeptidase activity"/>
    <property type="evidence" value="ECO:0007669"/>
    <property type="project" value="UniProtKB-KW"/>
</dbReference>
<dbReference type="EMBL" id="WQLW01000005">
    <property type="protein sequence ID" value="MVO09204.1"/>
    <property type="molecule type" value="Genomic_DNA"/>
</dbReference>
<dbReference type="Gene3D" id="3.40.140.10">
    <property type="entry name" value="Cytidine Deaminase, domain 2"/>
    <property type="match status" value="1"/>
</dbReference>
<dbReference type="OrthoDB" id="517279at2"/>
<dbReference type="RefSeq" id="WP_140997586.1">
    <property type="nucleotide sequence ID" value="NZ_VDCZ01000005.1"/>
</dbReference>
<keyword evidence="1" id="KW-0645">Protease</keyword>
<protein>
    <recommendedName>
        <fullName evidence="6">JAB domain-containing protein</fullName>
    </recommendedName>
</protein>
<dbReference type="InterPro" id="IPR028090">
    <property type="entry name" value="JAB_dom_prok"/>
</dbReference>